<comment type="catalytic activity">
    <reaction evidence="10 11">
        <text>UTP + L-glutamine + ATP + H2O = CTP + L-glutamate + ADP + phosphate + 2 H(+)</text>
        <dbReference type="Rhea" id="RHEA:26426"/>
        <dbReference type="ChEBI" id="CHEBI:15377"/>
        <dbReference type="ChEBI" id="CHEBI:15378"/>
        <dbReference type="ChEBI" id="CHEBI:29985"/>
        <dbReference type="ChEBI" id="CHEBI:30616"/>
        <dbReference type="ChEBI" id="CHEBI:37563"/>
        <dbReference type="ChEBI" id="CHEBI:43474"/>
        <dbReference type="ChEBI" id="CHEBI:46398"/>
        <dbReference type="ChEBI" id="CHEBI:58359"/>
        <dbReference type="ChEBI" id="CHEBI:456216"/>
        <dbReference type="EC" id="6.3.4.2"/>
    </reaction>
</comment>
<dbReference type="Gene3D" id="3.40.50.300">
    <property type="entry name" value="P-loop containing nucleotide triphosphate hydrolases"/>
    <property type="match status" value="1"/>
</dbReference>
<dbReference type="GO" id="GO:0046872">
    <property type="term" value="F:metal ion binding"/>
    <property type="evidence" value="ECO:0007669"/>
    <property type="project" value="UniProtKB-KW"/>
</dbReference>
<evidence type="ECO:0000256" key="10">
    <source>
        <dbReference type="ARBA" id="ARBA00047781"/>
    </source>
</evidence>
<dbReference type="InterPro" id="IPR017926">
    <property type="entry name" value="GATASE"/>
</dbReference>
<dbReference type="AlphaFoldDB" id="A0A2M7TFH4"/>
<dbReference type="SUPFAM" id="SSF52317">
    <property type="entry name" value="Class I glutamine amidotransferase-like"/>
    <property type="match status" value="1"/>
</dbReference>
<feature type="binding site" evidence="11">
    <location>
        <position position="71"/>
    </location>
    <ligand>
        <name>ATP</name>
        <dbReference type="ChEBI" id="CHEBI:30616"/>
    </ligand>
</feature>
<dbReference type="Pfam" id="PF00117">
    <property type="entry name" value="GATase"/>
    <property type="match status" value="1"/>
</dbReference>
<sequence>MKKYIFVVGGVMSGIGKGVAVASIGKILQSRGFEVTAIKIDPYVNVDAGTMNPTEHGEVFVLDDGTECDQDMGNYERFLERDLSKDNYMTTGSIYRAVINRERNLGYGGRCVEVVPHIPLEILSRIDKAIEKNRANIVIVEIGGTVGEYQNILFLEAIRMLKIKKPRDILLVLVSYLPLQNDVSELKTKPTQYAVRTLNSAGLQPDIILARAVVSLDKKRKAKIAFNCNLSEEEVISAPDIESIYEIPINFEKDNLGNLILNKLKIRSRKKDLRSWRCLVKNIKESEKTVKIGIVGKYFGTGDFVLIDSYISVIEAIKHAAYFYQKKPVINWIDSEKFEKNSRTLKELKNYHGIIVPGGFGDRGVEGKIKAIQFCRENKIPFLGLCYGMQLMVIEFARNVCGMKNANTTEINRETKYPVIDIMPEQKKNLEDKNYGATMRLGAYPAVLKKGTVAYKSYKSYLVSERHRHRWEVNPDYIELLEKKGIIFSGLSPDRRLMEIMELPKTKHPFFVATQFHPEFKSRPLKPHPLFREFIKTAIYEKIENRK</sequence>
<keyword evidence="4 11" id="KW-0479">Metal-binding</keyword>
<organism evidence="14 15">
    <name type="scientific">Candidatus Wolfebacteria bacterium CG_4_10_14_0_2_um_filter_39_18</name>
    <dbReference type="NCBI Taxonomy" id="1975061"/>
    <lineage>
        <taxon>Bacteria</taxon>
        <taxon>Candidatus Wolfeibacteriota</taxon>
    </lineage>
</organism>
<feature type="binding site" evidence="11">
    <location>
        <position position="241"/>
    </location>
    <ligand>
        <name>ATP</name>
        <dbReference type="ChEBI" id="CHEBI:30616"/>
    </ligand>
</feature>
<keyword evidence="6 11" id="KW-0067">ATP-binding</keyword>
<dbReference type="GO" id="GO:0003883">
    <property type="term" value="F:CTP synthase activity"/>
    <property type="evidence" value="ECO:0007669"/>
    <property type="project" value="UniProtKB-UniRule"/>
</dbReference>
<comment type="catalytic activity">
    <reaction evidence="11">
        <text>UTP + NH4(+) + ATP = CTP + ADP + phosphate + 2 H(+)</text>
        <dbReference type="Rhea" id="RHEA:16597"/>
        <dbReference type="ChEBI" id="CHEBI:15378"/>
        <dbReference type="ChEBI" id="CHEBI:28938"/>
        <dbReference type="ChEBI" id="CHEBI:30616"/>
        <dbReference type="ChEBI" id="CHEBI:37563"/>
        <dbReference type="ChEBI" id="CHEBI:43474"/>
        <dbReference type="ChEBI" id="CHEBI:46398"/>
        <dbReference type="ChEBI" id="CHEBI:456216"/>
    </reaction>
</comment>
<proteinExistence type="inferred from homology"/>
<evidence type="ECO:0000259" key="12">
    <source>
        <dbReference type="Pfam" id="PF00117"/>
    </source>
</evidence>
<dbReference type="Pfam" id="PF06418">
    <property type="entry name" value="CTP_synth_N"/>
    <property type="match status" value="1"/>
</dbReference>
<comment type="catalytic activity">
    <reaction evidence="11">
        <text>L-glutamine + H2O = L-glutamate + NH4(+)</text>
        <dbReference type="Rhea" id="RHEA:15889"/>
        <dbReference type="ChEBI" id="CHEBI:15377"/>
        <dbReference type="ChEBI" id="CHEBI:28938"/>
        <dbReference type="ChEBI" id="CHEBI:29985"/>
        <dbReference type="ChEBI" id="CHEBI:58359"/>
    </reaction>
</comment>
<protein>
    <recommendedName>
        <fullName evidence="11">CTP synthase</fullName>
        <ecNumber evidence="11">6.3.4.2</ecNumber>
    </recommendedName>
    <alternativeName>
        <fullName evidence="11">Cytidine 5'-triphosphate synthase</fullName>
    </alternativeName>
    <alternativeName>
        <fullName evidence="11">Cytidine triphosphate synthetase</fullName>
        <shortName evidence="11">CTP synthetase</shortName>
        <shortName evidence="11">CTPS</shortName>
    </alternativeName>
    <alternativeName>
        <fullName evidence="11">UTP--ammonia ligase</fullName>
    </alternativeName>
</protein>
<dbReference type="GO" id="GO:0005524">
    <property type="term" value="F:ATP binding"/>
    <property type="evidence" value="ECO:0007669"/>
    <property type="project" value="UniProtKB-KW"/>
</dbReference>
<dbReference type="PANTHER" id="PTHR11550:SF0">
    <property type="entry name" value="CTP SYNTHASE-RELATED"/>
    <property type="match status" value="1"/>
</dbReference>
<dbReference type="GO" id="GO:0019856">
    <property type="term" value="P:pyrimidine nucleobase biosynthetic process"/>
    <property type="evidence" value="ECO:0007669"/>
    <property type="project" value="TreeGrafter"/>
</dbReference>
<feature type="binding site" evidence="11">
    <location>
        <position position="71"/>
    </location>
    <ligand>
        <name>Mg(2+)</name>
        <dbReference type="ChEBI" id="CHEBI:18420"/>
    </ligand>
</feature>
<comment type="caution">
    <text evidence="11">Lacks conserved residue(s) required for the propagation of feature annotation.</text>
</comment>
<feature type="binding site" evidence="11">
    <location>
        <begin position="187"/>
        <end position="192"/>
    </location>
    <ligand>
        <name>CTP</name>
        <dbReference type="ChEBI" id="CHEBI:37563"/>
        <note>allosteric inhibitor</note>
    </ligand>
</feature>
<dbReference type="PROSITE" id="PS51273">
    <property type="entry name" value="GATASE_TYPE_1"/>
    <property type="match status" value="1"/>
</dbReference>
<keyword evidence="5 11" id="KW-0547">Nucleotide-binding</keyword>
<dbReference type="SUPFAM" id="SSF52540">
    <property type="entry name" value="P-loop containing nucleoside triphosphate hydrolases"/>
    <property type="match status" value="1"/>
</dbReference>
<gene>
    <name evidence="11" type="primary">pyrG</name>
    <name evidence="14" type="ORF">COY31_02295</name>
</gene>
<feature type="binding site" evidence="11">
    <location>
        <position position="470"/>
    </location>
    <ligand>
        <name>L-glutamine</name>
        <dbReference type="ChEBI" id="CHEBI:58359"/>
    </ligand>
</feature>
<comment type="subunit">
    <text evidence="11">Homotetramer.</text>
</comment>
<keyword evidence="3 11" id="KW-0436">Ligase</keyword>
<dbReference type="GO" id="GO:0042802">
    <property type="term" value="F:identical protein binding"/>
    <property type="evidence" value="ECO:0007669"/>
    <property type="project" value="TreeGrafter"/>
</dbReference>
<comment type="activity regulation">
    <text evidence="11">Allosterically activated by GTP, when glutamine is the substrate; GTP has no effect on the reaction when ammonia is the substrate. The allosteric effector GTP functions by stabilizing the protein conformation that binds the tetrahedral intermediate(s) formed during glutamine hydrolysis. Inhibited by the product CTP, via allosteric rather than competitive inhibition.</text>
</comment>
<comment type="caution">
    <text evidence="14">The sequence shown here is derived from an EMBL/GenBank/DDBJ whole genome shotgun (WGS) entry which is preliminary data.</text>
</comment>
<evidence type="ECO:0000256" key="5">
    <source>
        <dbReference type="ARBA" id="ARBA00022741"/>
    </source>
</evidence>
<keyword evidence="8 11" id="KW-0315">Glutamine amidotransferase</keyword>
<evidence type="ECO:0000256" key="7">
    <source>
        <dbReference type="ARBA" id="ARBA00022842"/>
    </source>
</evidence>
<dbReference type="InterPro" id="IPR027417">
    <property type="entry name" value="P-loop_NTPase"/>
</dbReference>
<comment type="miscellaneous">
    <text evidence="11">CTPSs have evolved a hybrid strategy for distinguishing between UTP and CTP. The overlapping regions of the product feedback inhibitory and substrate sites recognize a common feature in both compounds, the triphosphate moiety. To differentiate isosteric substrate and product pyrimidine rings, an additional pocket far from the expected kinase/ligase catalytic site, specifically recognizes the cytosine and ribose portions of the product inhibitor.</text>
</comment>
<accession>A0A2M7TFH4</accession>
<evidence type="ECO:0000256" key="3">
    <source>
        <dbReference type="ARBA" id="ARBA00022598"/>
    </source>
</evidence>
<dbReference type="InterPro" id="IPR029062">
    <property type="entry name" value="Class_I_gatase-like"/>
</dbReference>
<keyword evidence="7 11" id="KW-0460">Magnesium</keyword>
<reference evidence="15" key="1">
    <citation type="submission" date="2017-09" db="EMBL/GenBank/DDBJ databases">
        <title>Depth-based differentiation of microbial function through sediment-hosted aquifers and enrichment of novel symbionts in the deep terrestrial subsurface.</title>
        <authorList>
            <person name="Probst A.J."/>
            <person name="Ladd B."/>
            <person name="Jarett J.K."/>
            <person name="Geller-Mcgrath D.E."/>
            <person name="Sieber C.M.K."/>
            <person name="Emerson J.B."/>
            <person name="Anantharaman K."/>
            <person name="Thomas B.C."/>
            <person name="Malmstrom R."/>
            <person name="Stieglmeier M."/>
            <person name="Klingl A."/>
            <person name="Woyke T."/>
            <person name="Ryan C.M."/>
            <person name="Banfield J.F."/>
        </authorList>
    </citation>
    <scope>NUCLEOTIDE SEQUENCE [LARGE SCALE GENOMIC DNA]</scope>
</reference>
<dbReference type="NCBIfam" id="TIGR00337">
    <property type="entry name" value="PyrG"/>
    <property type="match status" value="1"/>
</dbReference>
<evidence type="ECO:0000256" key="2">
    <source>
        <dbReference type="ARBA" id="ARBA00007533"/>
    </source>
</evidence>
<feature type="active site" evidence="11">
    <location>
        <position position="519"/>
    </location>
</feature>
<feature type="binding site" evidence="11">
    <location>
        <position position="410"/>
    </location>
    <ligand>
        <name>L-glutamine</name>
        <dbReference type="ChEBI" id="CHEBI:58359"/>
    </ligand>
</feature>
<dbReference type="InterPro" id="IPR017456">
    <property type="entry name" value="CTP_synthase_N"/>
</dbReference>
<keyword evidence="9 11" id="KW-0665">Pyrimidine biosynthesis</keyword>
<dbReference type="PANTHER" id="PTHR11550">
    <property type="entry name" value="CTP SYNTHASE"/>
    <property type="match status" value="1"/>
</dbReference>
<evidence type="ECO:0000259" key="13">
    <source>
        <dbReference type="Pfam" id="PF06418"/>
    </source>
</evidence>
<feature type="binding site" evidence="11">
    <location>
        <begin position="387"/>
        <end position="390"/>
    </location>
    <ligand>
        <name>L-glutamine</name>
        <dbReference type="ChEBI" id="CHEBI:58359"/>
    </ligand>
</feature>
<evidence type="ECO:0000313" key="15">
    <source>
        <dbReference type="Proteomes" id="UP000230553"/>
    </source>
</evidence>
<feature type="binding site" evidence="11">
    <location>
        <position position="359"/>
    </location>
    <ligand>
        <name>L-glutamine</name>
        <dbReference type="ChEBI" id="CHEBI:58359"/>
    </ligand>
</feature>
<feature type="binding site" evidence="11">
    <location>
        <position position="223"/>
    </location>
    <ligand>
        <name>UTP</name>
        <dbReference type="ChEBI" id="CHEBI:46398"/>
    </ligand>
</feature>
<feature type="domain" description="CTP synthase N-terminal" evidence="13">
    <location>
        <begin position="3"/>
        <end position="266"/>
    </location>
</feature>
<dbReference type="EC" id="6.3.4.2" evidence="11"/>
<feature type="binding site" evidence="11">
    <location>
        <position position="223"/>
    </location>
    <ligand>
        <name>CTP</name>
        <dbReference type="ChEBI" id="CHEBI:37563"/>
        <note>allosteric inhibitor</note>
    </ligand>
</feature>
<feature type="active site" description="Nucleophile; for glutamine hydrolysis" evidence="11">
    <location>
        <position position="386"/>
    </location>
</feature>
<evidence type="ECO:0000256" key="6">
    <source>
        <dbReference type="ARBA" id="ARBA00022840"/>
    </source>
</evidence>
<comment type="function">
    <text evidence="11">Catalyzes the ATP-dependent amination of UTP to CTP with either L-glutamine or ammonia as the source of nitrogen. Regulates intracellular CTP levels through interactions with the four ribonucleotide triphosphates.</text>
</comment>
<dbReference type="FunFam" id="3.40.50.300:FF:000009">
    <property type="entry name" value="CTP synthase"/>
    <property type="match status" value="1"/>
</dbReference>
<feature type="domain" description="Glutamine amidotransferase" evidence="12">
    <location>
        <begin position="305"/>
        <end position="536"/>
    </location>
</feature>
<dbReference type="FunFam" id="3.40.50.880:FF:000002">
    <property type="entry name" value="CTP synthase"/>
    <property type="match status" value="1"/>
</dbReference>
<dbReference type="Proteomes" id="UP000230553">
    <property type="component" value="Unassembled WGS sequence"/>
</dbReference>
<evidence type="ECO:0000256" key="8">
    <source>
        <dbReference type="ARBA" id="ARBA00022962"/>
    </source>
</evidence>
<evidence type="ECO:0000256" key="11">
    <source>
        <dbReference type="HAMAP-Rule" id="MF_01227"/>
    </source>
</evidence>
<comment type="similarity">
    <text evidence="2 11">Belongs to the CTP synthase family.</text>
</comment>
<comment type="pathway">
    <text evidence="1 11">Pyrimidine metabolism; CTP biosynthesis via de novo pathway; CTP from UDP: step 2/2.</text>
</comment>
<dbReference type="GO" id="GO:0097268">
    <property type="term" value="C:cytoophidium"/>
    <property type="evidence" value="ECO:0007669"/>
    <property type="project" value="UniProtKB-ARBA"/>
</dbReference>
<dbReference type="GO" id="GO:0004359">
    <property type="term" value="F:glutaminase activity"/>
    <property type="evidence" value="ECO:0007669"/>
    <property type="project" value="RHEA"/>
</dbReference>
<dbReference type="EMBL" id="PFNM01000042">
    <property type="protein sequence ID" value="PIZ44602.1"/>
    <property type="molecule type" value="Genomic_DNA"/>
</dbReference>
<feature type="region of interest" description="Amidoligase domain" evidence="11">
    <location>
        <begin position="1"/>
        <end position="266"/>
    </location>
</feature>
<feature type="binding site" evidence="11">
    <location>
        <position position="13"/>
    </location>
    <ligand>
        <name>UTP</name>
        <dbReference type="ChEBI" id="CHEBI:46398"/>
    </ligand>
</feature>
<evidence type="ECO:0000256" key="1">
    <source>
        <dbReference type="ARBA" id="ARBA00005171"/>
    </source>
</evidence>
<feature type="binding site" evidence="11">
    <location>
        <begin position="187"/>
        <end position="192"/>
    </location>
    <ligand>
        <name>UTP</name>
        <dbReference type="ChEBI" id="CHEBI:46398"/>
    </ligand>
</feature>
<evidence type="ECO:0000313" key="14">
    <source>
        <dbReference type="EMBL" id="PIZ44602.1"/>
    </source>
</evidence>
<evidence type="ECO:0000256" key="9">
    <source>
        <dbReference type="ARBA" id="ARBA00022975"/>
    </source>
</evidence>
<dbReference type="Gene3D" id="3.40.50.880">
    <property type="match status" value="1"/>
</dbReference>
<name>A0A2M7TFH4_9BACT</name>
<dbReference type="InterPro" id="IPR004468">
    <property type="entry name" value="CTP_synthase"/>
</dbReference>
<feature type="binding site" evidence="11">
    <location>
        <begin position="14"/>
        <end position="19"/>
    </location>
    <ligand>
        <name>ATP</name>
        <dbReference type="ChEBI" id="CHEBI:30616"/>
    </ligand>
</feature>
<feature type="binding site" evidence="11">
    <location>
        <position position="141"/>
    </location>
    <ligand>
        <name>Mg(2+)</name>
        <dbReference type="ChEBI" id="CHEBI:18420"/>
    </ligand>
</feature>
<evidence type="ECO:0000256" key="4">
    <source>
        <dbReference type="ARBA" id="ARBA00022723"/>
    </source>
</evidence>
<feature type="binding site" evidence="11">
    <location>
        <position position="13"/>
    </location>
    <ligand>
        <name>CTP</name>
        <dbReference type="ChEBI" id="CHEBI:37563"/>
        <note>allosteric inhibitor</note>
    </ligand>
</feature>
<dbReference type="CDD" id="cd01746">
    <property type="entry name" value="GATase1_CTP_Synthase"/>
    <property type="match status" value="1"/>
</dbReference>
<dbReference type="HAMAP" id="MF_01227">
    <property type="entry name" value="PyrG"/>
    <property type="match status" value="1"/>
</dbReference>
<dbReference type="InterPro" id="IPR033828">
    <property type="entry name" value="GATase1_CTP_Synthase"/>
</dbReference>
<dbReference type="GO" id="GO:0044210">
    <property type="term" value="P:'de novo' CTP biosynthetic process"/>
    <property type="evidence" value="ECO:0007669"/>
    <property type="project" value="UniProtKB-UniRule"/>
</dbReference>
<dbReference type="NCBIfam" id="NF003792">
    <property type="entry name" value="PRK05380.1"/>
    <property type="match status" value="1"/>
</dbReference>
<dbReference type="UniPathway" id="UPA00159">
    <property type="reaction ID" value="UER00277"/>
</dbReference>
<feature type="active site" evidence="11">
    <location>
        <position position="517"/>
    </location>
</feature>